<evidence type="ECO:0000313" key="2">
    <source>
        <dbReference type="EMBL" id="CAF1624115.1"/>
    </source>
</evidence>
<evidence type="ECO:0000256" key="1">
    <source>
        <dbReference type="SAM" id="MobiDB-lite"/>
    </source>
</evidence>
<proteinExistence type="predicted"/>
<evidence type="ECO:0000313" key="3">
    <source>
        <dbReference type="EMBL" id="CAF2218629.1"/>
    </source>
</evidence>
<dbReference type="Proteomes" id="UP000663824">
    <property type="component" value="Unassembled WGS sequence"/>
</dbReference>
<organism evidence="3 4">
    <name type="scientific">Rotaria magnacalcarata</name>
    <dbReference type="NCBI Taxonomy" id="392030"/>
    <lineage>
        <taxon>Eukaryota</taxon>
        <taxon>Metazoa</taxon>
        <taxon>Spiralia</taxon>
        <taxon>Gnathifera</taxon>
        <taxon>Rotifera</taxon>
        <taxon>Eurotatoria</taxon>
        <taxon>Bdelloidea</taxon>
        <taxon>Philodinida</taxon>
        <taxon>Philodinidae</taxon>
        <taxon>Rotaria</taxon>
    </lineage>
</organism>
<gene>
    <name evidence="2" type="ORF">KQP761_LOCUS25063</name>
    <name evidence="3" type="ORF">MBJ925_LOCUS36263</name>
</gene>
<dbReference type="AlphaFoldDB" id="A0A816ZP84"/>
<name>A0A816ZP84_9BILA</name>
<accession>A0A816ZP84</accession>
<protein>
    <submittedName>
        <fullName evidence="3">Uncharacterized protein</fullName>
    </submittedName>
</protein>
<sequence>MDPGNSNDIDDILTNINIGNENSNVNVNGGCHSSIEIDSCDISDQWIETTATTEELSSSSESIKPDFVMGNKNVTSNDACSSNVNPEPLHDVQNEDKNEYVNEDKANSNQKHHIIFKPRCSPISSRLRRKK</sequence>
<evidence type="ECO:0000313" key="4">
    <source>
        <dbReference type="Proteomes" id="UP000663824"/>
    </source>
</evidence>
<comment type="caution">
    <text evidence="3">The sequence shown here is derived from an EMBL/GenBank/DDBJ whole genome shotgun (WGS) entry which is preliminary data.</text>
</comment>
<feature type="region of interest" description="Disordered" evidence="1">
    <location>
        <begin position="81"/>
        <end position="111"/>
    </location>
</feature>
<dbReference type="Proteomes" id="UP000663834">
    <property type="component" value="Unassembled WGS sequence"/>
</dbReference>
<dbReference type="EMBL" id="CAJNRE010019984">
    <property type="protein sequence ID" value="CAF2218629.1"/>
    <property type="molecule type" value="Genomic_DNA"/>
</dbReference>
<feature type="compositionally biased region" description="Basic and acidic residues" evidence="1">
    <location>
        <begin position="88"/>
        <end position="106"/>
    </location>
</feature>
<reference evidence="3" key="1">
    <citation type="submission" date="2021-02" db="EMBL/GenBank/DDBJ databases">
        <authorList>
            <person name="Nowell W R."/>
        </authorList>
    </citation>
    <scope>NUCLEOTIDE SEQUENCE</scope>
</reference>
<dbReference type="EMBL" id="CAJNOW010013765">
    <property type="protein sequence ID" value="CAF1624115.1"/>
    <property type="molecule type" value="Genomic_DNA"/>
</dbReference>